<sequence>MSLVSFGASYFPEEFWDSVIAALSLFYIQQFSSAQWKSHESPSYDRMRAAANVYPAAAFARLGCHDQDSGSPYLKGRLGEALLLSVQVPILDSPGTVRRHRTFPASAGGRTVPKFLILAACSCLCELFWTDGALIEHPVTASRIRLRVWIIFSAAKAAMWSILLLALAISLGSSSSHAAPTSSDPCADIAGQTFVPIPDLLACQRSFPFNETLRQNILTVISRVFDFYTFEDYYLASPAPFQESTANIRAEIARINSTQYDTDYDFNQDLYNTINQLNDGHTVYLPNCYTSWQSLIPTPPVSLSVNGTESVFIAPDTVAFIDLVPAGFSNFYASIEFNWQRLAGAKVTQIEGMDPYAYADQIADKQSGNYLDHNVRVNSVWTGYRLSGSSFSQKFGVLAGQVFSSQENLTFSLIPVNSTEEEQVTVPYLAVLMGNAFTDQASYWGNNCAALPSTNGVDRRVVSNLLPSHKRGPAKGVVPPRPDGIGLPVNFQPTLPPVSDTSGLMQSYILEDGQTGVMFVGSFDGESDQAFQQFQTDVKGAITAFQKANVTRLIIDVTENGGGIVCLGIFLHGFLAGSNFGYAGFESDIRATPFAQKLVQANIQLGLQSSLTFYAPDNYAFLNDTPMPDDFNYINPSVPLTVNGQSTPTSQRLHETCGFSVPFPPTPPFDFNNIAIVTDGNCASTCAQFSTVMNERHNVTVAVFGGKSDINIEFKGMAGLQVLEWSDIDSEIKTAGLKDDPMAPPDLLVSADMRHNWRTAYSFLDETQPIRKRNYSFLYSNNPDGVNLHTLEYRSELPKLRFPYTPDTYNNPQKLWEFA</sequence>
<dbReference type="InterPro" id="IPR052766">
    <property type="entry name" value="S41A_metabolite_peptidase"/>
</dbReference>
<protein>
    <submittedName>
        <fullName evidence="1">Uncharacterized protein</fullName>
    </submittedName>
</protein>
<dbReference type="SUPFAM" id="SSF52096">
    <property type="entry name" value="ClpP/crotonase"/>
    <property type="match status" value="1"/>
</dbReference>
<evidence type="ECO:0000313" key="1">
    <source>
        <dbReference type="EMBL" id="TFY65961.1"/>
    </source>
</evidence>
<dbReference type="PANTHER" id="PTHR37049">
    <property type="entry name" value="PEPTIDASE S41 FAMILY PROTEIN"/>
    <property type="match status" value="1"/>
</dbReference>
<dbReference type="AlphaFoldDB" id="A0A4Y9YWJ9"/>
<comment type="caution">
    <text evidence="1">The sequence shown here is derived from an EMBL/GenBank/DDBJ whole genome shotgun (WGS) entry which is preliminary data.</text>
</comment>
<evidence type="ECO:0000313" key="2">
    <source>
        <dbReference type="Proteomes" id="UP000298327"/>
    </source>
</evidence>
<dbReference type="STRING" id="205917.A0A4Y9YWJ9"/>
<dbReference type="Proteomes" id="UP000298327">
    <property type="component" value="Unassembled WGS sequence"/>
</dbReference>
<reference evidence="1 2" key="1">
    <citation type="submission" date="2019-02" db="EMBL/GenBank/DDBJ databases">
        <title>Genome sequencing of the rare red list fungi Dentipellis fragilis.</title>
        <authorList>
            <person name="Buettner E."/>
            <person name="Kellner H."/>
        </authorList>
    </citation>
    <scope>NUCLEOTIDE SEQUENCE [LARGE SCALE GENOMIC DNA]</scope>
    <source>
        <strain evidence="1 2">DSM 105465</strain>
    </source>
</reference>
<dbReference type="Gene3D" id="3.90.226.10">
    <property type="entry name" value="2-enoyl-CoA Hydratase, Chain A, domain 1"/>
    <property type="match status" value="1"/>
</dbReference>
<dbReference type="OrthoDB" id="27214at2759"/>
<dbReference type="PANTHER" id="PTHR37049:SF4">
    <property type="entry name" value="RHODANESE DOMAIN-CONTAINING PROTEIN"/>
    <property type="match status" value="1"/>
</dbReference>
<dbReference type="InterPro" id="IPR029045">
    <property type="entry name" value="ClpP/crotonase-like_dom_sf"/>
</dbReference>
<accession>A0A4Y9YWJ9</accession>
<name>A0A4Y9YWJ9_9AGAM</name>
<proteinExistence type="predicted"/>
<gene>
    <name evidence="1" type="ORF">EVG20_g5127</name>
</gene>
<keyword evidence="2" id="KW-1185">Reference proteome</keyword>
<organism evidence="1 2">
    <name type="scientific">Dentipellis fragilis</name>
    <dbReference type="NCBI Taxonomy" id="205917"/>
    <lineage>
        <taxon>Eukaryota</taxon>
        <taxon>Fungi</taxon>
        <taxon>Dikarya</taxon>
        <taxon>Basidiomycota</taxon>
        <taxon>Agaricomycotina</taxon>
        <taxon>Agaricomycetes</taxon>
        <taxon>Russulales</taxon>
        <taxon>Hericiaceae</taxon>
        <taxon>Dentipellis</taxon>
    </lineage>
</organism>
<dbReference type="EMBL" id="SEOQ01000291">
    <property type="protein sequence ID" value="TFY65961.1"/>
    <property type="molecule type" value="Genomic_DNA"/>
</dbReference>